<dbReference type="InterPro" id="IPR011856">
    <property type="entry name" value="tRNA_endonuc-like_dom_sf"/>
</dbReference>
<organism evidence="1 2">
    <name type="scientific">Bacillus pumilus</name>
    <name type="common">Bacillus mesentericus</name>
    <dbReference type="NCBI Taxonomy" id="1408"/>
    <lineage>
        <taxon>Bacteria</taxon>
        <taxon>Bacillati</taxon>
        <taxon>Bacillota</taxon>
        <taxon>Bacilli</taxon>
        <taxon>Bacillales</taxon>
        <taxon>Bacillaceae</taxon>
        <taxon>Bacillus</taxon>
    </lineage>
</organism>
<dbReference type="Proteomes" id="UP001182042">
    <property type="component" value="Unassembled WGS sequence"/>
</dbReference>
<dbReference type="AlphaFoldDB" id="A0AAE3WKS3"/>
<reference evidence="1" key="1">
    <citation type="submission" date="2019-07" db="EMBL/GenBank/DDBJ databases">
        <title>Phylogenomic Reclassification of ATCC Bacillus Strains and Various Taxa within the Genus Bacillus.</title>
        <authorList>
            <person name="Riojas M.A."/>
            <person name="Frank A.M."/>
            <person name="Fenn S.L."/>
            <person name="King S."/>
            <person name="Brower S."/>
            <person name="Hazbon M.H."/>
        </authorList>
    </citation>
    <scope>NUCLEOTIDE SEQUENCE</scope>
    <source>
        <strain evidence="1">ATCC 27142</strain>
    </source>
</reference>
<name>A0AAE3WKS3_BACPU</name>
<dbReference type="EMBL" id="VKQA01000002">
    <property type="protein sequence ID" value="MDR4250757.1"/>
    <property type="molecule type" value="Genomic_DNA"/>
</dbReference>
<dbReference type="RefSeq" id="WP_309415876.1">
    <property type="nucleotide sequence ID" value="NZ_CP187658.1"/>
</dbReference>
<evidence type="ECO:0008006" key="3">
    <source>
        <dbReference type="Google" id="ProtNLM"/>
    </source>
</evidence>
<gene>
    <name evidence="1" type="ORF">FO508_10430</name>
</gene>
<protein>
    <recommendedName>
        <fullName evidence="3">PD(D/E)XK endonuclease domain-containing protein</fullName>
    </recommendedName>
</protein>
<comment type="caution">
    <text evidence="1">The sequence shown here is derived from an EMBL/GenBank/DDBJ whole genome shotgun (WGS) entry which is preliminary data.</text>
</comment>
<proteinExistence type="predicted"/>
<sequence length="144" mass="16384">MAHKEETIGKFAEMIARAALMAAGWSGVSKPETEEPYDILAADPFSGDIKRFQVKTIRDRMDSRGYLTVSGRKNTGLAYTKADTDYFIGVLIEADVTKAYMFECRGITDYWMPKRNEGKREWIELKLNLDRDFLATIENEAEAV</sequence>
<accession>A0AAE3WKS3</accession>
<dbReference type="Gene3D" id="3.40.1350.10">
    <property type="match status" value="1"/>
</dbReference>
<evidence type="ECO:0000313" key="1">
    <source>
        <dbReference type="EMBL" id="MDR4250757.1"/>
    </source>
</evidence>
<dbReference type="GO" id="GO:0003676">
    <property type="term" value="F:nucleic acid binding"/>
    <property type="evidence" value="ECO:0007669"/>
    <property type="project" value="InterPro"/>
</dbReference>
<evidence type="ECO:0000313" key="2">
    <source>
        <dbReference type="Proteomes" id="UP001182042"/>
    </source>
</evidence>